<gene>
    <name evidence="4" type="ORF">MFIFM68171_10641</name>
</gene>
<evidence type="ECO:0000313" key="4">
    <source>
        <dbReference type="EMBL" id="GAB1320431.1"/>
    </source>
</evidence>
<dbReference type="InterPro" id="IPR002889">
    <property type="entry name" value="WSC_carb-bd"/>
</dbReference>
<keyword evidence="2" id="KW-0732">Signal</keyword>
<feature type="compositionally biased region" description="Pro residues" evidence="1">
    <location>
        <begin position="371"/>
        <end position="383"/>
    </location>
</feature>
<dbReference type="InterPro" id="IPR018535">
    <property type="entry name" value="DUF1996"/>
</dbReference>
<evidence type="ECO:0000256" key="2">
    <source>
        <dbReference type="SAM" id="SignalP"/>
    </source>
</evidence>
<dbReference type="Pfam" id="PF09362">
    <property type="entry name" value="DUF1996"/>
    <property type="match status" value="1"/>
</dbReference>
<evidence type="ECO:0000256" key="1">
    <source>
        <dbReference type="SAM" id="MobiDB-lite"/>
    </source>
</evidence>
<evidence type="ECO:0000313" key="5">
    <source>
        <dbReference type="Proteomes" id="UP001628179"/>
    </source>
</evidence>
<dbReference type="PANTHER" id="PTHR43662:SF11">
    <property type="entry name" value="WSC DOMAIN-CONTAINING PROTEIN"/>
    <property type="match status" value="1"/>
</dbReference>
<dbReference type="SMART" id="SM00321">
    <property type="entry name" value="WSC"/>
    <property type="match status" value="1"/>
</dbReference>
<proteinExistence type="predicted"/>
<feature type="compositionally biased region" description="Pro residues" evidence="1">
    <location>
        <begin position="409"/>
        <end position="420"/>
    </location>
</feature>
<organism evidence="4 5">
    <name type="scientific">Madurella fahalii</name>
    <dbReference type="NCBI Taxonomy" id="1157608"/>
    <lineage>
        <taxon>Eukaryota</taxon>
        <taxon>Fungi</taxon>
        <taxon>Dikarya</taxon>
        <taxon>Ascomycota</taxon>
        <taxon>Pezizomycotina</taxon>
        <taxon>Sordariomycetes</taxon>
        <taxon>Sordariomycetidae</taxon>
        <taxon>Sordariales</taxon>
        <taxon>Sordariales incertae sedis</taxon>
        <taxon>Madurella</taxon>
    </lineage>
</organism>
<dbReference type="PROSITE" id="PS51212">
    <property type="entry name" value="WSC"/>
    <property type="match status" value="1"/>
</dbReference>
<feature type="signal peptide" evidence="2">
    <location>
        <begin position="1"/>
        <end position="16"/>
    </location>
</feature>
<dbReference type="EMBL" id="BAAFSV010000006">
    <property type="protein sequence ID" value="GAB1320431.1"/>
    <property type="molecule type" value="Genomic_DNA"/>
</dbReference>
<accession>A0ABQ0GRR6</accession>
<reference evidence="4 5" key="1">
    <citation type="submission" date="2024-09" db="EMBL/GenBank/DDBJ databases">
        <title>Itraconazole resistance in Madurella fahalii resulting from another homologue of gene encoding cytochrome P450 14-alpha sterol demethylase (CYP51).</title>
        <authorList>
            <person name="Yoshioka I."/>
            <person name="Fahal A.H."/>
            <person name="Kaneko S."/>
            <person name="Yaguchi T."/>
        </authorList>
    </citation>
    <scope>NUCLEOTIDE SEQUENCE [LARGE SCALE GENOMIC DNA]</scope>
    <source>
        <strain evidence="4 5">IFM 68171</strain>
    </source>
</reference>
<dbReference type="RefSeq" id="XP_070922161.1">
    <property type="nucleotide sequence ID" value="XM_071066060.1"/>
</dbReference>
<feature type="compositionally biased region" description="Polar residues" evidence="1">
    <location>
        <begin position="384"/>
        <end position="398"/>
    </location>
</feature>
<keyword evidence="5" id="KW-1185">Reference proteome</keyword>
<evidence type="ECO:0000259" key="3">
    <source>
        <dbReference type="PROSITE" id="PS51212"/>
    </source>
</evidence>
<feature type="domain" description="WSC" evidence="3">
    <location>
        <begin position="495"/>
        <end position="587"/>
    </location>
</feature>
<comment type="caution">
    <text evidence="4">The sequence shown here is derived from an EMBL/GenBank/DDBJ whole genome shotgun (WGS) entry which is preliminary data.</text>
</comment>
<feature type="compositionally biased region" description="Low complexity" evidence="1">
    <location>
        <begin position="421"/>
        <end position="442"/>
    </location>
</feature>
<name>A0ABQ0GRR6_9PEZI</name>
<dbReference type="Pfam" id="PF01822">
    <property type="entry name" value="WSC"/>
    <property type="match status" value="1"/>
</dbReference>
<protein>
    <recommendedName>
        <fullName evidence="3">WSC domain-containing protein</fullName>
    </recommendedName>
</protein>
<dbReference type="Proteomes" id="UP001628179">
    <property type="component" value="Unassembled WGS sequence"/>
</dbReference>
<feature type="region of interest" description="Disordered" evidence="1">
    <location>
        <begin position="348"/>
        <end position="458"/>
    </location>
</feature>
<feature type="chain" id="PRO_5045670963" description="WSC domain-containing protein" evidence="2">
    <location>
        <begin position="17"/>
        <end position="615"/>
    </location>
</feature>
<dbReference type="GeneID" id="98181383"/>
<sequence length="615" mass="65076">MLPAVVLATLVASVAAAKDRRTFAVLQHNGGGPLTTCRADPIVSPGGPSGHVHTVMGASNFGFNATGESLRQSRCTTAKLRADLSSYWFPALYFQDPDTGLLEPVKFYYSNVYYFFDATDDEIKAFPVGLQIVSGNAQLRTAPATSGALQLDPSKGPVQPVQITCPRTEFGIKSWPLGSDGSMAGIPDPHNEGSGIGFPFQDCDAYASPMRVDVHMPSCYDPSAGLTNYQNNMRFPTPAAGGKLNCPPGWIHVPHMFFETYWDTHSLRPRFEKLIGKASPFVFSNGDTTGFSAHADFISGWDEDELQHIIDTCDAGHAGIHSCPGLKLGVTDESESCKIECPINEQIDGKLKDLPGNNRLAGWGHGGGNVAPPPPPPPPPPPVSQTGNENPAPSSTQPPAIKESSSSAAPPPPPPPPPPTTLVTVPVPSSSSSSSSSVAEATTRPPNPPQSTHRPGKTKTVYETVTVWATATVYACSNCAAPTGQASNTAADISDFKYVGCYKDSSNRVLSGKILPKIGAVSNTACVNYCASEGFSIAGTEYGGECFCGNNLSAAEELDESKCSMACKGEASETCGGDWALTLYTKGGAVPGATKRHAHHHYLHHARMPSRHHRR</sequence>
<dbReference type="PANTHER" id="PTHR43662">
    <property type="match status" value="1"/>
</dbReference>